<dbReference type="InterPro" id="IPR009061">
    <property type="entry name" value="DNA-bd_dom_put_sf"/>
</dbReference>
<evidence type="ECO:0000259" key="3">
    <source>
        <dbReference type="PROSITE" id="PS50937"/>
    </source>
</evidence>
<name>A0ABQ1ZTV1_9BACL</name>
<feature type="domain" description="HTH merR-type" evidence="3">
    <location>
        <begin position="1"/>
        <end position="70"/>
    </location>
</feature>
<protein>
    <submittedName>
        <fullName evidence="4">MerR family transcriptional regulator</fullName>
    </submittedName>
</protein>
<dbReference type="InterPro" id="IPR000551">
    <property type="entry name" value="MerR-type_HTH_dom"/>
</dbReference>
<evidence type="ECO:0000313" key="4">
    <source>
        <dbReference type="EMBL" id="GGH76990.1"/>
    </source>
</evidence>
<dbReference type="PANTHER" id="PTHR30204:SF90">
    <property type="entry name" value="HTH-TYPE TRANSCRIPTIONAL ACTIVATOR MTA"/>
    <property type="match status" value="1"/>
</dbReference>
<dbReference type="RefSeq" id="WP_172243007.1">
    <property type="nucleotide sequence ID" value="NZ_BMDD01000002.1"/>
</dbReference>
<dbReference type="PANTHER" id="PTHR30204">
    <property type="entry name" value="REDOX-CYCLING DRUG-SENSING TRANSCRIPTIONAL ACTIVATOR SOXR"/>
    <property type="match status" value="1"/>
</dbReference>
<keyword evidence="2" id="KW-0175">Coiled coil</keyword>
<feature type="coiled-coil region" evidence="2">
    <location>
        <begin position="74"/>
        <end position="101"/>
    </location>
</feature>
<dbReference type="Pfam" id="PF13411">
    <property type="entry name" value="MerR_1"/>
    <property type="match status" value="1"/>
</dbReference>
<accession>A0ABQ1ZTV1</accession>
<comment type="caution">
    <text evidence="4">The sequence shown here is derived from an EMBL/GenBank/DDBJ whole genome shotgun (WGS) entry which is preliminary data.</text>
</comment>
<dbReference type="InterPro" id="IPR047057">
    <property type="entry name" value="MerR_fam"/>
</dbReference>
<dbReference type="Gene3D" id="1.10.1660.10">
    <property type="match status" value="1"/>
</dbReference>
<reference evidence="5" key="1">
    <citation type="journal article" date="2019" name="Int. J. Syst. Evol. Microbiol.">
        <title>The Global Catalogue of Microorganisms (GCM) 10K type strain sequencing project: providing services to taxonomists for standard genome sequencing and annotation.</title>
        <authorList>
            <consortium name="The Broad Institute Genomics Platform"/>
            <consortium name="The Broad Institute Genome Sequencing Center for Infectious Disease"/>
            <person name="Wu L."/>
            <person name="Ma J."/>
        </authorList>
    </citation>
    <scope>NUCLEOTIDE SEQUENCE [LARGE SCALE GENOMIC DNA]</scope>
    <source>
        <strain evidence="5">CCM 8702</strain>
    </source>
</reference>
<organism evidence="4 5">
    <name type="scientific">Saccharibacillus endophyticus</name>
    <dbReference type="NCBI Taxonomy" id="2060666"/>
    <lineage>
        <taxon>Bacteria</taxon>
        <taxon>Bacillati</taxon>
        <taxon>Bacillota</taxon>
        <taxon>Bacilli</taxon>
        <taxon>Bacillales</taxon>
        <taxon>Paenibacillaceae</taxon>
        <taxon>Saccharibacillus</taxon>
    </lineage>
</organism>
<dbReference type="Proteomes" id="UP000605427">
    <property type="component" value="Unassembled WGS sequence"/>
</dbReference>
<evidence type="ECO:0000256" key="2">
    <source>
        <dbReference type="SAM" id="Coils"/>
    </source>
</evidence>
<gene>
    <name evidence="4" type="ORF">GCM10007362_20070</name>
</gene>
<dbReference type="SMART" id="SM00422">
    <property type="entry name" value="HTH_MERR"/>
    <property type="match status" value="1"/>
</dbReference>
<evidence type="ECO:0000313" key="5">
    <source>
        <dbReference type="Proteomes" id="UP000605427"/>
    </source>
</evidence>
<dbReference type="EMBL" id="BMDD01000002">
    <property type="protein sequence ID" value="GGH76990.1"/>
    <property type="molecule type" value="Genomic_DNA"/>
</dbReference>
<dbReference type="PROSITE" id="PS50937">
    <property type="entry name" value="HTH_MERR_2"/>
    <property type="match status" value="1"/>
</dbReference>
<dbReference type="PRINTS" id="PR00040">
    <property type="entry name" value="HTHMERR"/>
</dbReference>
<keyword evidence="1" id="KW-0238">DNA-binding</keyword>
<dbReference type="SUPFAM" id="SSF46955">
    <property type="entry name" value="Putative DNA-binding domain"/>
    <property type="match status" value="1"/>
</dbReference>
<sequence length="263" mass="30109">MIRTGALARKANVSKRTLQYYEQIGLLKPTVISENGYRHYDDRAAFRLQKILLLKSIGYTLQQIKQLLQSREDADEHEEWLNSLKQQIELMERQKEELSRKQYYLRSAIDILNLRGLSGMGDLLEIIEGLNDRPLVEGVVPAEFGDDPSITREEQDALAKLPVWGSDDERLEELLSLLRQASDMMPASPYSEEAQALAGRLDAQATELFGGDSKLLDTYWEWIRPQEGEQPAVIGLESELMDYVEKMIDFYRKRKEGGPDGKS</sequence>
<proteinExistence type="predicted"/>
<evidence type="ECO:0000256" key="1">
    <source>
        <dbReference type="ARBA" id="ARBA00023125"/>
    </source>
</evidence>
<dbReference type="CDD" id="cd01106">
    <property type="entry name" value="HTH_TipAL-Mta"/>
    <property type="match status" value="1"/>
</dbReference>
<keyword evidence="5" id="KW-1185">Reference proteome</keyword>